<organism evidence="2">
    <name type="scientific">marine sediment metagenome</name>
    <dbReference type="NCBI Taxonomy" id="412755"/>
    <lineage>
        <taxon>unclassified sequences</taxon>
        <taxon>metagenomes</taxon>
        <taxon>ecological metagenomes</taxon>
    </lineage>
</organism>
<accession>X0T086</accession>
<comment type="caution">
    <text evidence="2">The sequence shown here is derived from an EMBL/GenBank/DDBJ whole genome shotgun (WGS) entry which is preliminary data.</text>
</comment>
<feature type="compositionally biased region" description="Basic and acidic residues" evidence="1">
    <location>
        <begin position="149"/>
        <end position="191"/>
    </location>
</feature>
<evidence type="ECO:0000313" key="2">
    <source>
        <dbReference type="EMBL" id="GAF81587.1"/>
    </source>
</evidence>
<feature type="region of interest" description="Disordered" evidence="1">
    <location>
        <begin position="149"/>
        <end position="207"/>
    </location>
</feature>
<sequence>AQYIKRFGALENGGYAYLPHSDSQAEFEGMCQYLRGVSNHTFFVEEAERYLRQGVSLGSQAFDLFNRGRNWGIGIYAVTRRIQTLSKDFFDLCQYCIFFKCGLTSREYIEKLIGKEAASELFNLEQYQFLAYDIEGDTYEKATLEISGGREHLETPEEQEERKKPEVVPKEQIKSVGEKPRKEEEVMEKPKPPNPQDMVEPPMKGKV</sequence>
<gene>
    <name evidence="2" type="ORF">S01H1_18557</name>
</gene>
<dbReference type="EMBL" id="BARS01009930">
    <property type="protein sequence ID" value="GAF81587.1"/>
    <property type="molecule type" value="Genomic_DNA"/>
</dbReference>
<proteinExistence type="predicted"/>
<dbReference type="InterPro" id="IPR027417">
    <property type="entry name" value="P-loop_NTPase"/>
</dbReference>
<evidence type="ECO:0000256" key="1">
    <source>
        <dbReference type="SAM" id="MobiDB-lite"/>
    </source>
</evidence>
<dbReference type="AlphaFoldDB" id="X0T086"/>
<feature type="non-terminal residue" evidence="2">
    <location>
        <position position="1"/>
    </location>
</feature>
<reference evidence="2" key="1">
    <citation type="journal article" date="2014" name="Front. Microbiol.">
        <title>High frequency of phylogenetically diverse reductive dehalogenase-homologous genes in deep subseafloor sedimentary metagenomes.</title>
        <authorList>
            <person name="Kawai M."/>
            <person name="Futagami T."/>
            <person name="Toyoda A."/>
            <person name="Takaki Y."/>
            <person name="Nishi S."/>
            <person name="Hori S."/>
            <person name="Arai W."/>
            <person name="Tsubouchi T."/>
            <person name="Morono Y."/>
            <person name="Uchiyama I."/>
            <person name="Ito T."/>
            <person name="Fujiyama A."/>
            <person name="Inagaki F."/>
            <person name="Takami H."/>
        </authorList>
    </citation>
    <scope>NUCLEOTIDE SEQUENCE</scope>
    <source>
        <strain evidence="2">Expedition CK06-06</strain>
    </source>
</reference>
<name>X0T086_9ZZZZ</name>
<dbReference type="Gene3D" id="3.40.50.300">
    <property type="entry name" value="P-loop containing nucleotide triphosphate hydrolases"/>
    <property type="match status" value="1"/>
</dbReference>
<protein>
    <submittedName>
        <fullName evidence="2">Uncharacterized protein</fullName>
    </submittedName>
</protein>